<dbReference type="EMBL" id="CAJNOJ010000007">
    <property type="protein sequence ID" value="CAF0763052.1"/>
    <property type="molecule type" value="Genomic_DNA"/>
</dbReference>
<dbReference type="EMBL" id="CAJNOR010004044">
    <property type="protein sequence ID" value="CAF1470468.1"/>
    <property type="molecule type" value="Genomic_DNA"/>
</dbReference>
<organism evidence="3 4">
    <name type="scientific">Adineta ricciae</name>
    <name type="common">Rotifer</name>
    <dbReference type="NCBI Taxonomy" id="249248"/>
    <lineage>
        <taxon>Eukaryota</taxon>
        <taxon>Metazoa</taxon>
        <taxon>Spiralia</taxon>
        <taxon>Gnathifera</taxon>
        <taxon>Rotifera</taxon>
        <taxon>Eurotatoria</taxon>
        <taxon>Bdelloidea</taxon>
        <taxon>Adinetida</taxon>
        <taxon>Adinetidae</taxon>
        <taxon>Adineta</taxon>
    </lineage>
</organism>
<proteinExistence type="predicted"/>
<dbReference type="PANTHER" id="PTHR39069:SF8">
    <property type="entry name" value="FI17111P1"/>
    <property type="match status" value="1"/>
</dbReference>
<protein>
    <recommendedName>
        <fullName evidence="5">EGF-like domain-containing protein</fullName>
    </recommendedName>
</protein>
<comment type="caution">
    <text evidence="3">The sequence shown here is derived from an EMBL/GenBank/DDBJ whole genome shotgun (WGS) entry which is preliminary data.</text>
</comment>
<dbReference type="OrthoDB" id="10029438at2759"/>
<evidence type="ECO:0000313" key="3">
    <source>
        <dbReference type="EMBL" id="CAF1470468.1"/>
    </source>
</evidence>
<keyword evidence="1" id="KW-1133">Transmembrane helix</keyword>
<dbReference type="PANTHER" id="PTHR39069">
    <property type="entry name" value="ECDYSONE-INDUCIBLE GENE E1, ISOFORM A"/>
    <property type="match status" value="1"/>
</dbReference>
<name>A0A815R386_ADIRI</name>
<keyword evidence="4" id="KW-1185">Reference proteome</keyword>
<gene>
    <name evidence="2" type="ORF">EDS130_LOCUS2913</name>
    <name evidence="3" type="ORF">XAT740_LOCUS37949</name>
</gene>
<keyword evidence="1" id="KW-0812">Transmembrane</keyword>
<evidence type="ECO:0000313" key="2">
    <source>
        <dbReference type="EMBL" id="CAF0763052.1"/>
    </source>
</evidence>
<evidence type="ECO:0000313" key="4">
    <source>
        <dbReference type="Proteomes" id="UP000663828"/>
    </source>
</evidence>
<dbReference type="Proteomes" id="UP000663828">
    <property type="component" value="Unassembled WGS sequence"/>
</dbReference>
<evidence type="ECO:0000256" key="1">
    <source>
        <dbReference type="SAM" id="Phobius"/>
    </source>
</evidence>
<keyword evidence="1" id="KW-0472">Membrane</keyword>
<reference evidence="3" key="1">
    <citation type="submission" date="2021-02" db="EMBL/GenBank/DDBJ databases">
        <authorList>
            <person name="Nowell W R."/>
        </authorList>
    </citation>
    <scope>NUCLEOTIDE SEQUENCE</scope>
</reference>
<dbReference type="AlphaFoldDB" id="A0A815R386"/>
<dbReference type="Proteomes" id="UP000663852">
    <property type="component" value="Unassembled WGS sequence"/>
</dbReference>
<evidence type="ECO:0008006" key="5">
    <source>
        <dbReference type="Google" id="ProtNLM"/>
    </source>
</evidence>
<sequence>MEIDVTNLGTLTPIHTNFGSNKDDLLIVEYDVPQRNVKQTLFFKYGQLSVPKWALIPAGILAFGVITALCAIIVNSILSQSVATVTYSQECGKLSKCKEGVGLICGSAGRCVCLNTQYWYENKCDQQPTYGEKCNQTIECRTDLNLLCAEFDGLCNCPNTSKVQTCDCSSTSYWTGSSCTARSSVLGSCSVANTSYQCLSNLYCNGTMCICGENTYYWNETASECFPIDKYMAACDVATAYSCDTSVGLSCVAAGQGSQCPFNATASWSCDCANRTYWNGGSCVSKKLVDTSCFWNCECDSDRGLSCLNMTCLCPQYYYWSTVDNPPACVLQKNYSETQCFNTTQCDSTQGLTCYLSGTACNCPTTSVINMCDCLTTQYYDYSRLSCQNLLLYNDSCTANYMCNLSVGLFCQTSVNNANNCSCPEPSRANMCDCNASSYWNGIKCTPRLAPNVSCTYDYECQSGYICLVNETDNGYFSDVCRCPIGQYYVNGSGCVPSLNYSDVCIGSYQCYELATLSCRYNFTNLTCLVSGDLPACDCADNYYYNSSARRCLPRLNQFETCQFTCECNPPFICTLNAMCDCEYYYSSINQTCVRYLQYGDSCQNTTQCADTPNTYMTCDNTNTCSCNSSGYWNGSQCVFTSNFRISCTKNKDCYGELMCRNIPGLGLGQTCSCPDKTYFSPTYQNCTPCTGSENNYDRYVINFSDRDACVAIFDPNGMSTVTYSGANTGCAGLTPYGSTTTPILISLHNATDLLAIGQVLDQVDNKDKCPNRLYYLGLNSSTSIFFDGTAYFSVFTSPVVSSSQCLTACLLSGKRSQLSASACGPSPGTSFGAICDYRVD</sequence>
<feature type="transmembrane region" description="Helical" evidence="1">
    <location>
        <begin position="53"/>
        <end position="78"/>
    </location>
</feature>
<accession>A0A815R386</accession>